<comment type="caution">
    <text evidence="3">The sequence shown here is derived from an EMBL/GenBank/DDBJ whole genome shotgun (WGS) entry which is preliminary data.</text>
</comment>
<name>A0A2H0XD77_UNCKA</name>
<dbReference type="NCBIfam" id="TIGR01167">
    <property type="entry name" value="LPXTG_anchor"/>
    <property type="match status" value="1"/>
</dbReference>
<organism evidence="3 4">
    <name type="scientific">candidate division WWE3 bacterium CG08_land_8_20_14_0_20_41_10</name>
    <dbReference type="NCBI Taxonomy" id="1975085"/>
    <lineage>
        <taxon>Bacteria</taxon>
        <taxon>Katanobacteria</taxon>
    </lineage>
</organism>
<accession>A0A2H0XD77</accession>
<evidence type="ECO:0000313" key="3">
    <source>
        <dbReference type="EMBL" id="PIS22068.1"/>
    </source>
</evidence>
<feature type="chain" id="PRO_5013943834" description="DUF7507 domain-containing protein" evidence="1">
    <location>
        <begin position="30"/>
        <end position="203"/>
    </location>
</feature>
<dbReference type="NCBIfam" id="TIGR01451">
    <property type="entry name" value="B_ant_repeat"/>
    <property type="match status" value="1"/>
</dbReference>
<dbReference type="InterPro" id="IPR047589">
    <property type="entry name" value="DUF11_rpt"/>
</dbReference>
<feature type="signal peptide" evidence="1">
    <location>
        <begin position="1"/>
        <end position="29"/>
    </location>
</feature>
<reference evidence="4" key="1">
    <citation type="submission" date="2017-09" db="EMBL/GenBank/DDBJ databases">
        <title>Depth-based differentiation of microbial function through sediment-hosted aquifers and enrichment of novel symbionts in the deep terrestrial subsurface.</title>
        <authorList>
            <person name="Probst A.J."/>
            <person name="Ladd B."/>
            <person name="Jarett J.K."/>
            <person name="Geller-Mcgrath D.E."/>
            <person name="Sieber C.M.K."/>
            <person name="Emerson J.B."/>
            <person name="Anantharaman K."/>
            <person name="Thomas B.C."/>
            <person name="Malmstrom R."/>
            <person name="Stieglmeier M."/>
            <person name="Klingl A."/>
            <person name="Woyke T."/>
            <person name="Ryan C.M."/>
            <person name="Banfield J.F."/>
        </authorList>
    </citation>
    <scope>NUCLEOTIDE SEQUENCE [LARGE SCALE GENOMIC DNA]</scope>
</reference>
<dbReference type="EMBL" id="PEYU01000088">
    <property type="protein sequence ID" value="PIS22068.1"/>
    <property type="molecule type" value="Genomic_DNA"/>
</dbReference>
<dbReference type="Proteomes" id="UP000231252">
    <property type="component" value="Unassembled WGS sequence"/>
</dbReference>
<keyword evidence="1" id="KW-0732">Signal</keyword>
<feature type="domain" description="DUF7507" evidence="2">
    <location>
        <begin position="67"/>
        <end position="152"/>
    </location>
</feature>
<dbReference type="InterPro" id="IPR055354">
    <property type="entry name" value="DUF7507"/>
</dbReference>
<proteinExistence type="predicted"/>
<evidence type="ECO:0000256" key="1">
    <source>
        <dbReference type="SAM" id="SignalP"/>
    </source>
</evidence>
<sequence>MRKSFRNKLIGVLLVAGVTGALGAGKAYAGCTSNYGGGETCIYNKNFDIEKKVRKEGDDSWKDKVTNVKKGEVVEFKVKVKNDGEVTVNDMKMVDKLPKEMERVGGSGLTEYWGDFEPGETKTFTIKAVVKDSEYDKKNFEKCVVNKAEVEYKGDGEASDTATVCYSDKKVTELPKTGGSSVAYGALGLGLVALGAVSKKLKR</sequence>
<dbReference type="Pfam" id="PF24346">
    <property type="entry name" value="DUF7507"/>
    <property type="match status" value="1"/>
</dbReference>
<evidence type="ECO:0000259" key="2">
    <source>
        <dbReference type="Pfam" id="PF24346"/>
    </source>
</evidence>
<gene>
    <name evidence="3" type="ORF">COT50_03940</name>
</gene>
<dbReference type="AlphaFoldDB" id="A0A2H0XD77"/>
<protein>
    <recommendedName>
        <fullName evidence="2">DUF7507 domain-containing protein</fullName>
    </recommendedName>
</protein>
<evidence type="ECO:0000313" key="4">
    <source>
        <dbReference type="Proteomes" id="UP000231252"/>
    </source>
</evidence>